<dbReference type="GO" id="GO:0050660">
    <property type="term" value="F:flavin adenine dinucleotide binding"/>
    <property type="evidence" value="ECO:0007669"/>
    <property type="project" value="InterPro"/>
</dbReference>
<dbReference type="PATRIC" id="fig|1299334.3.peg.5494"/>
<dbReference type="Pfam" id="PF00732">
    <property type="entry name" value="GMC_oxred_N"/>
    <property type="match status" value="1"/>
</dbReference>
<dbReference type="AlphaFoldDB" id="X8AM20"/>
<sequence>MPPAPPFSTDNQVLVDYLVGRGLHPYHLPMACDYTEGCLTCTGYLCHRSCKRDAARNFLMPAVVEHGAQLLTECRVVCLDADRTRVQRVICEHRSGMLALRAKVVVLAAGALVTPVLLLSSRSGDWPQGLANGSGWVGRNLMRHLLDLVEIWPQADSKITEPSKQIGLTDFYFWEGQKYGTVQSMGSVPPIEYFTNHPGWPFKVMRWMSPRRVPSTNGSAADSCWLRSWKTCPIWTTASSHPIGRAWTGVSACEFNIDCTPTKLSAAPCFSGS</sequence>
<evidence type="ECO:0000256" key="4">
    <source>
        <dbReference type="ARBA" id="ARBA00023002"/>
    </source>
</evidence>
<comment type="similarity">
    <text evidence="1">Belongs to the GMC oxidoreductase family.</text>
</comment>
<keyword evidence="4" id="KW-0560">Oxidoreductase</keyword>
<dbReference type="PANTHER" id="PTHR46056:SF12">
    <property type="entry name" value="LONG-CHAIN-ALCOHOL OXIDASE"/>
    <property type="match status" value="1"/>
</dbReference>
<reference evidence="6" key="1">
    <citation type="submission" date="2014-01" db="EMBL/GenBank/DDBJ databases">
        <authorList>
            <person name="Brown-Elliot B."/>
            <person name="Wallace R."/>
            <person name="Lenaerts A."/>
            <person name="Ordway D."/>
            <person name="DeGroote M.A."/>
            <person name="Parker T."/>
            <person name="Sizemore C."/>
            <person name="Tallon L.J."/>
            <person name="Sadzewicz L.K."/>
            <person name="Sengamalay N."/>
            <person name="Fraser C.M."/>
            <person name="Hine E."/>
            <person name="Shefchek K.A."/>
            <person name="Das S.P."/>
            <person name="Tettelin H."/>
        </authorList>
    </citation>
    <scope>NUCLEOTIDE SEQUENCE [LARGE SCALE GENOMIC DNA]</scope>
    <source>
        <strain evidence="6">4042</strain>
    </source>
</reference>
<comment type="caution">
    <text evidence="6">The sequence shown here is derived from an EMBL/GenBank/DDBJ whole genome shotgun (WGS) entry which is preliminary data.</text>
</comment>
<dbReference type="Gene3D" id="3.50.50.60">
    <property type="entry name" value="FAD/NAD(P)-binding domain"/>
    <property type="match status" value="1"/>
</dbReference>
<accession>X8AM20</accession>
<feature type="domain" description="Glucose-methanol-choline oxidoreductase N-terminal" evidence="5">
    <location>
        <begin position="37"/>
        <end position="145"/>
    </location>
</feature>
<keyword evidence="3" id="KW-0274">FAD</keyword>
<evidence type="ECO:0000256" key="3">
    <source>
        <dbReference type="ARBA" id="ARBA00022827"/>
    </source>
</evidence>
<keyword evidence="2" id="KW-0285">Flavoprotein</keyword>
<dbReference type="SUPFAM" id="SSF51905">
    <property type="entry name" value="FAD/NAD(P)-binding domain"/>
    <property type="match status" value="1"/>
</dbReference>
<dbReference type="GO" id="GO:0016614">
    <property type="term" value="F:oxidoreductase activity, acting on CH-OH group of donors"/>
    <property type="evidence" value="ECO:0007669"/>
    <property type="project" value="InterPro"/>
</dbReference>
<gene>
    <name evidence="6" type="ORF">I553_9075</name>
</gene>
<evidence type="ECO:0000256" key="1">
    <source>
        <dbReference type="ARBA" id="ARBA00010790"/>
    </source>
</evidence>
<dbReference type="PANTHER" id="PTHR46056">
    <property type="entry name" value="LONG-CHAIN-ALCOHOL OXIDASE"/>
    <property type="match status" value="1"/>
</dbReference>
<name>X8AM20_MYCXE</name>
<evidence type="ECO:0000313" key="6">
    <source>
        <dbReference type="EMBL" id="EUA32932.1"/>
    </source>
</evidence>
<protein>
    <submittedName>
        <fullName evidence="6">GMC oxidoreductase family protein</fullName>
    </submittedName>
</protein>
<evidence type="ECO:0000259" key="5">
    <source>
        <dbReference type="Pfam" id="PF00732"/>
    </source>
</evidence>
<dbReference type="EMBL" id="JAOB01000050">
    <property type="protein sequence ID" value="EUA32932.1"/>
    <property type="molecule type" value="Genomic_DNA"/>
</dbReference>
<organism evidence="6">
    <name type="scientific">Mycobacterium xenopi 4042</name>
    <dbReference type="NCBI Taxonomy" id="1299334"/>
    <lineage>
        <taxon>Bacteria</taxon>
        <taxon>Bacillati</taxon>
        <taxon>Actinomycetota</taxon>
        <taxon>Actinomycetes</taxon>
        <taxon>Mycobacteriales</taxon>
        <taxon>Mycobacteriaceae</taxon>
        <taxon>Mycobacterium</taxon>
    </lineage>
</organism>
<dbReference type="InterPro" id="IPR036188">
    <property type="entry name" value="FAD/NAD-bd_sf"/>
</dbReference>
<dbReference type="InterPro" id="IPR000172">
    <property type="entry name" value="GMC_OxRdtase_N"/>
</dbReference>
<evidence type="ECO:0000256" key="2">
    <source>
        <dbReference type="ARBA" id="ARBA00022630"/>
    </source>
</evidence>
<proteinExistence type="inferred from homology"/>